<feature type="compositionally biased region" description="Gly residues" evidence="1">
    <location>
        <begin position="340"/>
        <end position="357"/>
    </location>
</feature>
<dbReference type="AlphaFoldDB" id="A0A8I1XNL8"/>
<feature type="non-terminal residue" evidence="2">
    <location>
        <position position="1"/>
    </location>
</feature>
<sequence>LRAGGRRPALYRHVQTQQMEMEQASARQQDVAREQEATPVRAMAPTVPATAEPLIASLSTASTTPEREAEAEQPRPSNALLADRGAPVPPPGHFAQARDQSLASSADTRVHFGSADAENQQTQSTPAQDRSAADPGGALFLEETLRSLRQLQQEIEAADREDERFHQEWKEYRDRGEPYPFARDNARSTDGASLDEFPQREQARRSPSEAAEQTDAFPPLAQRFAGPESGDAPNDASQVQRKSITGDPDVDEVLYALDSKNELAIEQALNRVANSAATQALIKRGNEFLEAQAQQEAQEHVATRQALGMDVSAEINTSRGPVMVMTLPEFAKGPMQSGPQGDGGGDGGGGGGGGGGG</sequence>
<feature type="compositionally biased region" description="Basic and acidic residues" evidence="1">
    <location>
        <begin position="197"/>
        <end position="207"/>
    </location>
</feature>
<feature type="compositionally biased region" description="Polar residues" evidence="1">
    <location>
        <begin position="98"/>
        <end position="107"/>
    </location>
</feature>
<accession>A0A8I1XNL8</accession>
<feature type="compositionally biased region" description="Polar residues" evidence="1">
    <location>
        <begin position="16"/>
        <end position="28"/>
    </location>
</feature>
<comment type="caution">
    <text evidence="2">The sequence shown here is derived from an EMBL/GenBank/DDBJ whole genome shotgun (WGS) entry which is preliminary data.</text>
</comment>
<feature type="compositionally biased region" description="Polar residues" evidence="1">
    <location>
        <begin position="117"/>
        <end position="128"/>
    </location>
</feature>
<reference evidence="2" key="1">
    <citation type="submission" date="2021-03" db="EMBL/GenBank/DDBJ databases">
        <title>Molecular characterization of Xanthomonas species pathogenic on Araceae and the development of a triplex TaqMan assay for detection of X. phaseoli pv. dieffenbachiae.</title>
        <authorList>
            <person name="Van Der Wolf J."/>
            <person name="Krijger M."/>
            <person name="Mendes O."/>
            <person name="Brankovics B."/>
            <person name="Bonants P."/>
            <person name="Meekes E."/>
        </authorList>
    </citation>
    <scope>NUCLEOTIDE SEQUENCE</scope>
    <source>
        <strain evidence="2">NBC1264</strain>
    </source>
</reference>
<organism evidence="2 3">
    <name type="scientific">Xanthomonas manihotis</name>
    <dbReference type="NCBI Taxonomy" id="43353"/>
    <lineage>
        <taxon>Bacteria</taxon>
        <taxon>Pseudomonadati</taxon>
        <taxon>Pseudomonadota</taxon>
        <taxon>Gammaproteobacteria</taxon>
        <taxon>Lysobacterales</taxon>
        <taxon>Lysobacteraceae</taxon>
        <taxon>Xanthomonas</taxon>
    </lineage>
</organism>
<evidence type="ECO:0000313" key="2">
    <source>
        <dbReference type="EMBL" id="MBO9761542.1"/>
    </source>
</evidence>
<name>A0A8I1XNL8_XANMN</name>
<feature type="region of interest" description="Disordered" evidence="1">
    <location>
        <begin position="331"/>
        <end position="357"/>
    </location>
</feature>
<proteinExistence type="predicted"/>
<feature type="region of interest" description="Disordered" evidence="1">
    <location>
        <begin position="16"/>
        <end position="245"/>
    </location>
</feature>
<gene>
    <name evidence="2" type="ORF">J7405_18700</name>
</gene>
<feature type="compositionally biased region" description="Basic and acidic residues" evidence="1">
    <location>
        <begin position="157"/>
        <end position="177"/>
    </location>
</feature>
<evidence type="ECO:0000313" key="3">
    <source>
        <dbReference type="Proteomes" id="UP000668572"/>
    </source>
</evidence>
<dbReference type="Proteomes" id="UP000668572">
    <property type="component" value="Unassembled WGS sequence"/>
</dbReference>
<dbReference type="EMBL" id="JAGHXW010000057">
    <property type="protein sequence ID" value="MBO9761542.1"/>
    <property type="molecule type" value="Genomic_DNA"/>
</dbReference>
<protein>
    <submittedName>
        <fullName evidence="2">Uncharacterized protein</fullName>
    </submittedName>
</protein>
<evidence type="ECO:0000256" key="1">
    <source>
        <dbReference type="SAM" id="MobiDB-lite"/>
    </source>
</evidence>